<comment type="caution">
    <text evidence="3">The sequence shown here is derived from an EMBL/GenBank/DDBJ whole genome shotgun (WGS) entry which is preliminary data.</text>
</comment>
<protein>
    <submittedName>
        <fullName evidence="3">Chromate resistance protein ChrB domain-containing protein</fullName>
    </submittedName>
</protein>
<dbReference type="Pfam" id="PF09828">
    <property type="entry name" value="ChrB_C"/>
    <property type="match status" value="1"/>
</dbReference>
<name>A0ABW0SZA4_9GAMM</name>
<sequence length="315" mass="34201">MLVASLTGRSPNPRMRLWRALKAAGVAAIRDGVYVLPSNEASWSFLRVQATEVTEAGGSAHVIPFTAADGGQEAELRQAFDRTALYAESLERMTRLKAELRGLSEVDARRQLVALRRELAGIAAVDFFPGPARNQAEGALRDAEQAVNAQFSPDEPHATKGSITRRNLADYHGRRWATRRHLWVDRVASAWLIRRFIDPDARFLWLASPADCPADALGFDFDGAAFTHVGSRVSFEVLAASFGLLDHDPGLVRMGRLVHYLDVGGVPVADAAGFASVMTGARARLSDDDDGLLADIGMVLDCLYAAYLDIPGELS</sequence>
<dbReference type="InterPro" id="IPR018634">
    <property type="entry name" value="ChrB_C"/>
</dbReference>
<dbReference type="Pfam" id="PF20229">
    <property type="entry name" value="ChrB_N"/>
    <property type="match status" value="1"/>
</dbReference>
<accession>A0ABW0SZA4</accession>
<evidence type="ECO:0000313" key="3">
    <source>
        <dbReference type="EMBL" id="MFC5581669.1"/>
    </source>
</evidence>
<dbReference type="InterPro" id="IPR046858">
    <property type="entry name" value="ChrB_N"/>
</dbReference>
<feature type="domain" description="ChrB N-terminal" evidence="2">
    <location>
        <begin position="14"/>
        <end position="148"/>
    </location>
</feature>
<reference evidence="4" key="1">
    <citation type="journal article" date="2019" name="Int. J. Syst. Evol. Microbiol.">
        <title>The Global Catalogue of Microorganisms (GCM) 10K type strain sequencing project: providing services to taxonomists for standard genome sequencing and annotation.</title>
        <authorList>
            <consortium name="The Broad Institute Genomics Platform"/>
            <consortium name="The Broad Institute Genome Sequencing Center for Infectious Disease"/>
            <person name="Wu L."/>
            <person name="Ma J."/>
        </authorList>
    </citation>
    <scope>NUCLEOTIDE SEQUENCE [LARGE SCALE GENOMIC DNA]</scope>
    <source>
        <strain evidence="4">CGMCC 1.13587</strain>
    </source>
</reference>
<feature type="domain" description="ChrB C-terminal" evidence="1">
    <location>
        <begin position="176"/>
        <end position="306"/>
    </location>
</feature>
<keyword evidence="4" id="KW-1185">Reference proteome</keyword>
<dbReference type="RefSeq" id="WP_377327027.1">
    <property type="nucleotide sequence ID" value="NZ_JBHSNG010000010.1"/>
</dbReference>
<organism evidence="3 4">
    <name type="scientific">Rhodanobacter terrae</name>
    <dbReference type="NCBI Taxonomy" id="418647"/>
    <lineage>
        <taxon>Bacteria</taxon>
        <taxon>Pseudomonadati</taxon>
        <taxon>Pseudomonadota</taxon>
        <taxon>Gammaproteobacteria</taxon>
        <taxon>Lysobacterales</taxon>
        <taxon>Rhodanobacteraceae</taxon>
        <taxon>Rhodanobacter</taxon>
    </lineage>
</organism>
<evidence type="ECO:0000313" key="4">
    <source>
        <dbReference type="Proteomes" id="UP001596111"/>
    </source>
</evidence>
<evidence type="ECO:0000259" key="1">
    <source>
        <dbReference type="Pfam" id="PF09828"/>
    </source>
</evidence>
<evidence type="ECO:0000259" key="2">
    <source>
        <dbReference type="Pfam" id="PF20229"/>
    </source>
</evidence>
<proteinExistence type="predicted"/>
<gene>
    <name evidence="3" type="ORF">ACFPPB_11155</name>
</gene>
<dbReference type="EMBL" id="JBHSNG010000010">
    <property type="protein sequence ID" value="MFC5581669.1"/>
    <property type="molecule type" value="Genomic_DNA"/>
</dbReference>
<dbReference type="Proteomes" id="UP001596111">
    <property type="component" value="Unassembled WGS sequence"/>
</dbReference>